<dbReference type="GO" id="GO:0045820">
    <property type="term" value="P:negative regulation of glycolytic process"/>
    <property type="evidence" value="ECO:0007669"/>
    <property type="project" value="TreeGrafter"/>
</dbReference>
<gene>
    <name evidence="2" type="ORF">EST38_g1396</name>
</gene>
<evidence type="ECO:0008006" key="4">
    <source>
        <dbReference type="Google" id="ProtNLM"/>
    </source>
</evidence>
<dbReference type="GO" id="GO:0005829">
    <property type="term" value="C:cytosol"/>
    <property type="evidence" value="ECO:0007669"/>
    <property type="project" value="TreeGrafter"/>
</dbReference>
<comment type="caution">
    <text evidence="2">The sequence shown here is derived from an EMBL/GenBank/DDBJ whole genome shotgun (WGS) entry which is preliminary data.</text>
</comment>
<dbReference type="Gene3D" id="3.40.50.1240">
    <property type="entry name" value="Phosphoglycerate mutase-like"/>
    <property type="match status" value="1"/>
</dbReference>
<dbReference type="OrthoDB" id="354304at2759"/>
<dbReference type="SUPFAM" id="SSF53254">
    <property type="entry name" value="Phosphoglycerate mutase-like"/>
    <property type="match status" value="1"/>
</dbReference>
<dbReference type="AlphaFoldDB" id="A0A4Q2DW65"/>
<accession>A0A4Q2DW65</accession>
<dbReference type="STRING" id="2316362.A0A4Q2DW65"/>
<protein>
    <recommendedName>
        <fullName evidence="4">Phosphoglycerate mutase</fullName>
    </recommendedName>
</protein>
<dbReference type="InterPro" id="IPR029033">
    <property type="entry name" value="His_PPase_superfam"/>
</dbReference>
<dbReference type="GO" id="GO:0043456">
    <property type="term" value="P:regulation of pentose-phosphate shunt"/>
    <property type="evidence" value="ECO:0007669"/>
    <property type="project" value="TreeGrafter"/>
</dbReference>
<keyword evidence="1" id="KW-0378">Hydrolase</keyword>
<dbReference type="InterPro" id="IPR051695">
    <property type="entry name" value="Phosphoglycerate_Mutase"/>
</dbReference>
<dbReference type="GO" id="GO:0004331">
    <property type="term" value="F:fructose-2,6-bisphosphate 2-phosphatase activity"/>
    <property type="evidence" value="ECO:0007669"/>
    <property type="project" value="TreeGrafter"/>
</dbReference>
<name>A0A4Q2DW65_9AGAR</name>
<keyword evidence="3" id="KW-1185">Reference proteome</keyword>
<evidence type="ECO:0000256" key="1">
    <source>
        <dbReference type="ARBA" id="ARBA00022801"/>
    </source>
</evidence>
<organism evidence="2 3">
    <name type="scientific">Candolleomyces aberdarensis</name>
    <dbReference type="NCBI Taxonomy" id="2316362"/>
    <lineage>
        <taxon>Eukaryota</taxon>
        <taxon>Fungi</taxon>
        <taxon>Dikarya</taxon>
        <taxon>Basidiomycota</taxon>
        <taxon>Agaricomycotina</taxon>
        <taxon>Agaricomycetes</taxon>
        <taxon>Agaricomycetidae</taxon>
        <taxon>Agaricales</taxon>
        <taxon>Agaricineae</taxon>
        <taxon>Psathyrellaceae</taxon>
        <taxon>Candolleomyces</taxon>
    </lineage>
</organism>
<dbReference type="InterPro" id="IPR013078">
    <property type="entry name" value="His_Pase_superF_clade-1"/>
</dbReference>
<evidence type="ECO:0000313" key="3">
    <source>
        <dbReference type="Proteomes" id="UP000290288"/>
    </source>
</evidence>
<dbReference type="Pfam" id="PF00300">
    <property type="entry name" value="His_Phos_1"/>
    <property type="match status" value="1"/>
</dbReference>
<dbReference type="Proteomes" id="UP000290288">
    <property type="component" value="Unassembled WGS sequence"/>
</dbReference>
<proteinExistence type="predicted"/>
<dbReference type="EMBL" id="SDEE01000019">
    <property type="protein sequence ID" value="RXW24463.1"/>
    <property type="molecule type" value="Genomic_DNA"/>
</dbReference>
<reference evidence="2 3" key="1">
    <citation type="submission" date="2019-01" db="EMBL/GenBank/DDBJ databases">
        <title>Draft genome sequence of Psathyrella aberdarensis IHI B618.</title>
        <authorList>
            <person name="Buettner E."/>
            <person name="Kellner H."/>
        </authorList>
    </citation>
    <scope>NUCLEOTIDE SEQUENCE [LARGE SCALE GENOMIC DNA]</scope>
    <source>
        <strain evidence="2 3">IHI B618</strain>
    </source>
</reference>
<dbReference type="PANTHER" id="PTHR46517:SF1">
    <property type="entry name" value="FRUCTOSE-2,6-BISPHOSPHATASE TIGAR"/>
    <property type="match status" value="1"/>
</dbReference>
<dbReference type="PANTHER" id="PTHR46517">
    <property type="entry name" value="FRUCTOSE-2,6-BISPHOSPHATASE TIGAR"/>
    <property type="match status" value="1"/>
</dbReference>
<evidence type="ECO:0000313" key="2">
    <source>
        <dbReference type="EMBL" id="RXW24463.1"/>
    </source>
</evidence>
<sequence length="227" mass="26025">MRALKTAKAIHATQPSSSTVPLHTNELLREQYFGAAEGKSFKTKRNKDMTLAEHFARGLFPALYNRTERFPGGESRDDVATRAQRFLDEVLMPYVWQEDTGKADSPIHIVVVSHGLFIPELIVLMARKDDVHKAKNEAEIRSNARGMRNTAWTRVEFGFQVRLERDIRNAAVEILTYMRQRVEPQNQGSDDSDVQTPEKALRLKFLNVKVHPHLHNLVRNREVTAKL</sequence>